<gene>
    <name evidence="2" type="ORF">RNB18_34930</name>
</gene>
<comment type="caution">
    <text evidence="2">The sequence shown here is derived from an EMBL/GenBank/DDBJ whole genome shotgun (WGS) entry which is preliminary data.</text>
</comment>
<sequence>MPAWLITLILLATVAAMQIIMKVMSREPPPGKKIPLAIEDALFWVDWVVTAAVALSLSLLSSSKHIGQQVAAGAGGASGGVADDTDKVIGLLFVFGVGMLLLPLLIRYFCYDGTGKIKGWPYVILANAAGVTILLVAVTTGVDIYGS</sequence>
<organism evidence="2 3">
    <name type="scientific">Streptomyces doebereineriae</name>
    <dbReference type="NCBI Taxonomy" id="3075528"/>
    <lineage>
        <taxon>Bacteria</taxon>
        <taxon>Bacillati</taxon>
        <taxon>Actinomycetota</taxon>
        <taxon>Actinomycetes</taxon>
        <taxon>Kitasatosporales</taxon>
        <taxon>Streptomycetaceae</taxon>
        <taxon>Streptomyces</taxon>
    </lineage>
</organism>
<accession>A0ABU2VI97</accession>
<name>A0ABU2VI97_9ACTN</name>
<feature type="transmembrane region" description="Helical" evidence="1">
    <location>
        <begin position="41"/>
        <end position="60"/>
    </location>
</feature>
<evidence type="ECO:0000313" key="3">
    <source>
        <dbReference type="Proteomes" id="UP001183824"/>
    </source>
</evidence>
<evidence type="ECO:0000313" key="2">
    <source>
        <dbReference type="EMBL" id="MDT0485316.1"/>
    </source>
</evidence>
<keyword evidence="3" id="KW-1185">Reference proteome</keyword>
<dbReference type="Proteomes" id="UP001183824">
    <property type="component" value="Unassembled WGS sequence"/>
</dbReference>
<keyword evidence="1" id="KW-0472">Membrane</keyword>
<protein>
    <submittedName>
        <fullName evidence="2">Uncharacterized protein</fullName>
    </submittedName>
</protein>
<reference evidence="3" key="1">
    <citation type="submission" date="2023-07" db="EMBL/GenBank/DDBJ databases">
        <title>30 novel species of actinomycetes from the DSMZ collection.</title>
        <authorList>
            <person name="Nouioui I."/>
        </authorList>
    </citation>
    <scope>NUCLEOTIDE SEQUENCE [LARGE SCALE GENOMIC DNA]</scope>
    <source>
        <strain evidence="3">DSM 41640</strain>
    </source>
</reference>
<proteinExistence type="predicted"/>
<evidence type="ECO:0000256" key="1">
    <source>
        <dbReference type="SAM" id="Phobius"/>
    </source>
</evidence>
<feature type="transmembrane region" description="Helical" evidence="1">
    <location>
        <begin position="121"/>
        <end position="145"/>
    </location>
</feature>
<feature type="transmembrane region" description="Helical" evidence="1">
    <location>
        <begin position="88"/>
        <end position="109"/>
    </location>
</feature>
<keyword evidence="1" id="KW-1133">Transmembrane helix</keyword>
<keyword evidence="1" id="KW-0812">Transmembrane</keyword>
<dbReference type="EMBL" id="JAVREZ010000015">
    <property type="protein sequence ID" value="MDT0485316.1"/>
    <property type="molecule type" value="Genomic_DNA"/>
</dbReference>
<dbReference type="RefSeq" id="WP_311718099.1">
    <property type="nucleotide sequence ID" value="NZ_JAVREZ010000015.1"/>
</dbReference>